<evidence type="ECO:0000313" key="8">
    <source>
        <dbReference type="EMBL" id="EEA21800.1"/>
    </source>
</evidence>
<accession>B6QL23</accession>
<feature type="compositionally biased region" description="Basic and acidic residues" evidence="6">
    <location>
        <begin position="244"/>
        <end position="281"/>
    </location>
</feature>
<sequence length="676" mass="75932">MSVSTRSHNLSAINTEYREPSVISIESESDGENLGTNQDSPFELDSEYTVPQGRGLGSVADYLSQGNQRTRDDETAEGGDDEDGDDDDDENYEDEDDGMVDGDYIIEDGENEAAAASKEEVNEWARVQLEKIDQDIEAASNKIKDLDGKKENTEIRAINCRTRFRLEFAAKKKGAHQLEKIHKQQTIAEKSFEKASNELQKAQDRLAELEAQRDDIEFNTVAKYNEALQKYRPKKPRTTQNRHFPPEHNLESADDSLGERLKEQERKVIEKARKAREAREAKNRKKTKEMNDTNEGDEDDKKSHACNRCKLAKQRCTYTPGNPSCDKCAISGERCRYIDYFTGQQIRPNYLQDKLSALAAVKAELANFQEKSAVSVGADNPLSGITGYGPPTQKLARQNWALLVRGHPPRLPFPTPSQGDHSSSVSVKRKSPTDSIEGESLQPVKRQRQTESQSNPPPKKYSFQNATAESFAGPSKHSRKSGQTSSTRTNRETTRHHQLQSEQSQQRDPPSYEFTFEYPVPSEDLSTHSTHLPTADRPVINAGGVSNTKLWWAKMISDRGGKLHVDVLYMPGSPRWSDYMNEKQQLWFNALYSAGIQIPLVEGKSIEDDGDIEPVWPSWTRVPEALNENQSSYLTEAVQGGVEIREFHGQDGVAQGTVDWEFADAQDQSQGQSPAE</sequence>
<evidence type="ECO:0000256" key="2">
    <source>
        <dbReference type="ARBA" id="ARBA00023125"/>
    </source>
</evidence>
<dbReference type="SUPFAM" id="SSF57701">
    <property type="entry name" value="Zn2/Cys6 DNA-binding domain"/>
    <property type="match status" value="1"/>
</dbReference>
<dbReference type="CDD" id="cd00067">
    <property type="entry name" value="GAL4"/>
    <property type="match status" value="1"/>
</dbReference>
<keyword evidence="5" id="KW-0175">Coiled coil</keyword>
<organism evidence="8 9">
    <name type="scientific">Talaromyces marneffei (strain ATCC 18224 / CBS 334.59 / QM 7333)</name>
    <name type="common">Penicillium marneffei</name>
    <dbReference type="NCBI Taxonomy" id="441960"/>
    <lineage>
        <taxon>Eukaryota</taxon>
        <taxon>Fungi</taxon>
        <taxon>Dikarya</taxon>
        <taxon>Ascomycota</taxon>
        <taxon>Pezizomycotina</taxon>
        <taxon>Eurotiomycetes</taxon>
        <taxon>Eurotiomycetidae</taxon>
        <taxon>Eurotiales</taxon>
        <taxon>Trichocomaceae</taxon>
        <taxon>Talaromyces</taxon>
        <taxon>Talaromyces sect. Talaromyces</taxon>
    </lineage>
</organism>
<dbReference type="OrthoDB" id="4137815at2759"/>
<keyword evidence="1" id="KW-0805">Transcription regulation</keyword>
<dbReference type="HOGENOM" id="CLU_406577_0_0_1"/>
<evidence type="ECO:0000256" key="1">
    <source>
        <dbReference type="ARBA" id="ARBA00023015"/>
    </source>
</evidence>
<feature type="region of interest" description="Disordered" evidence="6">
    <location>
        <begin position="232"/>
        <end position="303"/>
    </location>
</feature>
<keyword evidence="2" id="KW-0238">DNA-binding</keyword>
<feature type="domain" description="Zn(2)-C6 fungal-type" evidence="7">
    <location>
        <begin position="305"/>
        <end position="337"/>
    </location>
</feature>
<dbReference type="InterPro" id="IPR036864">
    <property type="entry name" value="Zn2-C6_fun-type_DNA-bd_sf"/>
</dbReference>
<keyword evidence="3" id="KW-0804">Transcription</keyword>
<dbReference type="Pfam" id="PF00172">
    <property type="entry name" value="Zn_clus"/>
    <property type="match status" value="1"/>
</dbReference>
<dbReference type="EMBL" id="DS995903">
    <property type="protein sequence ID" value="EEA21800.1"/>
    <property type="molecule type" value="Genomic_DNA"/>
</dbReference>
<dbReference type="PROSITE" id="PS50048">
    <property type="entry name" value="ZN2_CY6_FUNGAL_2"/>
    <property type="match status" value="1"/>
</dbReference>
<evidence type="ECO:0000259" key="7">
    <source>
        <dbReference type="PROSITE" id="PS50048"/>
    </source>
</evidence>
<evidence type="ECO:0000256" key="3">
    <source>
        <dbReference type="ARBA" id="ARBA00023163"/>
    </source>
</evidence>
<feature type="compositionally biased region" description="Acidic residues" evidence="6">
    <location>
        <begin position="74"/>
        <end position="111"/>
    </location>
</feature>
<feature type="compositionally biased region" description="Polar residues" evidence="6">
    <location>
        <begin position="416"/>
        <end position="426"/>
    </location>
</feature>
<evidence type="ECO:0000256" key="5">
    <source>
        <dbReference type="SAM" id="Coils"/>
    </source>
</evidence>
<evidence type="ECO:0000256" key="4">
    <source>
        <dbReference type="ARBA" id="ARBA00023242"/>
    </source>
</evidence>
<reference evidence="9" key="1">
    <citation type="journal article" date="2015" name="Genome Announc.">
        <title>Genome sequence of the AIDS-associated pathogen Penicillium marneffei (ATCC18224) and its near taxonomic relative Talaromyces stipitatus (ATCC10500).</title>
        <authorList>
            <person name="Nierman W.C."/>
            <person name="Fedorova-Abrams N.D."/>
            <person name="Andrianopoulos A."/>
        </authorList>
    </citation>
    <scope>NUCLEOTIDE SEQUENCE [LARGE SCALE GENOMIC DNA]</scope>
    <source>
        <strain evidence="9">ATCC 18224 / CBS 334.59 / QM 7333</strain>
    </source>
</reference>
<dbReference type="AlphaFoldDB" id="B6QL23"/>
<dbReference type="GO" id="GO:0008270">
    <property type="term" value="F:zinc ion binding"/>
    <property type="evidence" value="ECO:0007669"/>
    <property type="project" value="InterPro"/>
</dbReference>
<feature type="region of interest" description="Disordered" evidence="6">
    <location>
        <begin position="1"/>
        <end position="119"/>
    </location>
</feature>
<protein>
    <recommendedName>
        <fullName evidence="7">Zn(2)-C6 fungal-type domain-containing protein</fullName>
    </recommendedName>
</protein>
<dbReference type="PhylomeDB" id="B6QL23"/>
<dbReference type="GO" id="GO:0003677">
    <property type="term" value="F:DNA binding"/>
    <property type="evidence" value="ECO:0007669"/>
    <property type="project" value="UniProtKB-KW"/>
</dbReference>
<feature type="coiled-coil region" evidence="5">
    <location>
        <begin position="185"/>
        <end position="219"/>
    </location>
</feature>
<keyword evidence="9" id="KW-1185">Reference proteome</keyword>
<feature type="coiled-coil region" evidence="5">
    <location>
        <begin position="129"/>
        <end position="156"/>
    </location>
</feature>
<dbReference type="PROSITE" id="PS00463">
    <property type="entry name" value="ZN2_CY6_FUNGAL_1"/>
    <property type="match status" value="1"/>
</dbReference>
<dbReference type="GO" id="GO:0000981">
    <property type="term" value="F:DNA-binding transcription factor activity, RNA polymerase II-specific"/>
    <property type="evidence" value="ECO:0007669"/>
    <property type="project" value="InterPro"/>
</dbReference>
<proteinExistence type="predicted"/>
<evidence type="ECO:0000313" key="9">
    <source>
        <dbReference type="Proteomes" id="UP000001294"/>
    </source>
</evidence>
<gene>
    <name evidence="8" type="ORF">PMAA_055920</name>
</gene>
<name>B6QL23_TALMQ</name>
<dbReference type="VEuPathDB" id="FungiDB:PMAA_055920"/>
<dbReference type="InterPro" id="IPR001138">
    <property type="entry name" value="Zn2Cys6_DnaBD"/>
</dbReference>
<feature type="region of interest" description="Disordered" evidence="6">
    <location>
        <begin position="406"/>
        <end position="515"/>
    </location>
</feature>
<evidence type="ECO:0000256" key="6">
    <source>
        <dbReference type="SAM" id="MobiDB-lite"/>
    </source>
</evidence>
<dbReference type="Gene3D" id="4.10.240.10">
    <property type="entry name" value="Zn(2)-C6 fungal-type DNA-binding domain"/>
    <property type="match status" value="1"/>
</dbReference>
<keyword evidence="4" id="KW-0539">Nucleus</keyword>
<feature type="compositionally biased region" description="Polar residues" evidence="6">
    <location>
        <begin position="1"/>
        <end position="14"/>
    </location>
</feature>
<dbReference type="SMART" id="SM00066">
    <property type="entry name" value="GAL4"/>
    <property type="match status" value="1"/>
</dbReference>
<dbReference type="Proteomes" id="UP000001294">
    <property type="component" value="Unassembled WGS sequence"/>
</dbReference>